<proteinExistence type="predicted"/>
<keyword evidence="1" id="KW-1133">Transmembrane helix</keyword>
<evidence type="ECO:0000313" key="2">
    <source>
        <dbReference type="EMBL" id="OGM20422.1"/>
    </source>
</evidence>
<name>A0A1F7XZH1_9BACT</name>
<keyword evidence="1" id="KW-0472">Membrane</keyword>
<dbReference type="AlphaFoldDB" id="A0A1F7XZH1"/>
<dbReference type="Proteomes" id="UP000178419">
    <property type="component" value="Unassembled WGS sequence"/>
</dbReference>
<evidence type="ECO:0000313" key="3">
    <source>
        <dbReference type="Proteomes" id="UP000178419"/>
    </source>
</evidence>
<reference evidence="2 3" key="1">
    <citation type="journal article" date="2016" name="Nat. Commun.">
        <title>Thousands of microbial genomes shed light on interconnected biogeochemical processes in an aquifer system.</title>
        <authorList>
            <person name="Anantharaman K."/>
            <person name="Brown C.T."/>
            <person name="Hug L.A."/>
            <person name="Sharon I."/>
            <person name="Castelle C.J."/>
            <person name="Probst A.J."/>
            <person name="Thomas B.C."/>
            <person name="Singh A."/>
            <person name="Wilkins M.J."/>
            <person name="Karaoz U."/>
            <person name="Brodie E.L."/>
            <person name="Williams K.H."/>
            <person name="Hubbard S.S."/>
            <person name="Banfield J.F."/>
        </authorList>
    </citation>
    <scope>NUCLEOTIDE SEQUENCE [LARGE SCALE GENOMIC DNA]</scope>
</reference>
<comment type="caution">
    <text evidence="2">The sequence shown here is derived from an EMBL/GenBank/DDBJ whole genome shotgun (WGS) entry which is preliminary data.</text>
</comment>
<protein>
    <submittedName>
        <fullName evidence="2">Uncharacterized protein</fullName>
    </submittedName>
</protein>
<evidence type="ECO:0000256" key="1">
    <source>
        <dbReference type="SAM" id="Phobius"/>
    </source>
</evidence>
<feature type="transmembrane region" description="Helical" evidence="1">
    <location>
        <begin position="12"/>
        <end position="37"/>
    </location>
</feature>
<dbReference type="EMBL" id="MGGE01000042">
    <property type="protein sequence ID" value="OGM20422.1"/>
    <property type="molecule type" value="Genomic_DNA"/>
</dbReference>
<sequence length="230" mass="24108">MLSNSSNGQSVIEVIIAVAIFIIIAGSAVVTVLGSFLTSRQGEEETNATFLAIEGLDAVTSIRNQSWDNLTDGDHGLNSTLGVWSFSGTSDPPVGKYTRKITVGSVERDASGDIVSGGGTVDVDTKKVSSQVSWNFVPSKLTLVELTSYYTNWQEVKITPSPALTPTSTPTPTPTPTFNSCNAVCLGSGYSVGTCRKNPSQCNSNGEVYQSGGDQFCTGGPNADTCCCRP</sequence>
<accession>A0A1F7XZH1</accession>
<organism evidence="2 3">
    <name type="scientific">Candidatus Woesebacteria bacterium RIFCSPHIGHO2_01_FULL_38_9</name>
    <dbReference type="NCBI Taxonomy" id="1802492"/>
    <lineage>
        <taxon>Bacteria</taxon>
        <taxon>Candidatus Woeseibacteriota</taxon>
    </lineage>
</organism>
<keyword evidence="1" id="KW-0812">Transmembrane</keyword>
<gene>
    <name evidence="2" type="ORF">A2714_01765</name>
</gene>